<dbReference type="NCBIfam" id="TIGR02570">
    <property type="entry name" value="cas7_GSU0053"/>
    <property type="match status" value="1"/>
</dbReference>
<evidence type="ECO:0000313" key="1">
    <source>
        <dbReference type="EMBL" id="VEH71331.1"/>
    </source>
</evidence>
<protein>
    <submittedName>
        <fullName evidence="1">CRISPR-associated protein GSU0053/csb1, Dpsyc system</fullName>
    </submittedName>
</protein>
<proteinExistence type="predicted"/>
<sequence length="312" mass="33822">MTSTVLNLTLRPAVGFRFQPTGFPDLGAATYQAHVSGEGWVQALHLESPQSMANRLELCTWDPAANDQAEALRGLPYVRVVDAGGGFLTSSRLEAHRLASAYLMDAKIDGGTGRVWLEDRLGLVKGRLVDHRALAKAIFDLDPVSLIHGVFFAQKQWPSQPKIARAITCFIDALDVRPAVSGGVKTDSVNPSNDEGRGAKEGYGMVPHQRVEYTARDITASVVVDHGQIKSYGLGEKSEAVLNALVDFELASLFRQDGLRLRTACHLVVDQDCEDLAKIPTLDEATAKLRQAIDQHGDLAPISELKWTGGGK</sequence>
<dbReference type="AlphaFoldDB" id="A0A3S5ESV5"/>
<name>A0A3S5ESV5_9ACTN</name>
<evidence type="ECO:0000313" key="2">
    <source>
        <dbReference type="Proteomes" id="UP000273044"/>
    </source>
</evidence>
<dbReference type="GeneID" id="64408071"/>
<dbReference type="Proteomes" id="UP000273044">
    <property type="component" value="Chromosome"/>
</dbReference>
<reference evidence="1 2" key="1">
    <citation type="submission" date="2018-12" db="EMBL/GenBank/DDBJ databases">
        <authorList>
            <consortium name="Pathogen Informatics"/>
        </authorList>
    </citation>
    <scope>NUCLEOTIDE SEQUENCE [LARGE SCALE GENOMIC DNA]</scope>
    <source>
        <strain evidence="1 2">NCTC12967</strain>
    </source>
</reference>
<keyword evidence="2" id="KW-1185">Reference proteome</keyword>
<gene>
    <name evidence="1" type="ORF">NCTC12967_02650</name>
</gene>
<dbReference type="RefSeq" id="WP_061787693.1">
    <property type="nucleotide sequence ID" value="NZ_LR134406.1"/>
</dbReference>
<dbReference type="EMBL" id="LR134406">
    <property type="protein sequence ID" value="VEH71331.1"/>
    <property type="molecule type" value="Genomic_DNA"/>
</dbReference>
<organism evidence="1 2">
    <name type="scientific">Arachnia propionica</name>
    <dbReference type="NCBI Taxonomy" id="1750"/>
    <lineage>
        <taxon>Bacteria</taxon>
        <taxon>Bacillati</taxon>
        <taxon>Actinomycetota</taxon>
        <taxon>Actinomycetes</taxon>
        <taxon>Propionibacteriales</taxon>
        <taxon>Propionibacteriaceae</taxon>
        <taxon>Arachnia</taxon>
    </lineage>
</organism>
<dbReference type="InterPro" id="IPR013403">
    <property type="entry name" value="CRISPR-assoc_prot_Csb1/Cas7u"/>
</dbReference>
<dbReference type="Pfam" id="PF09617">
    <property type="entry name" value="Cas_GSU0053"/>
    <property type="match status" value="1"/>
</dbReference>
<accession>A0A3S5ESV5</accession>